<sequence length="162" mass="17968">MGKTPDRLDSIRFDSHPILPLRVKPHPASTAPACYDRLAIRPADVVAFAAFPFTLCVDGLGMSSCFGSGPADSLRPSRLLCRATQDTRQEEGRDRELLDVFCFWDHKGGRQSRVKVPGEMVRLPPFRHRGPCLICARVTPVAYHRDSQCIARDGSLTAFCGR</sequence>
<name>A0A179HZ65_PURLI</name>
<proteinExistence type="predicted"/>
<dbReference type="AlphaFoldDB" id="A0A179HZ65"/>
<reference evidence="1 2" key="1">
    <citation type="submission" date="2016-02" db="EMBL/GenBank/DDBJ databases">
        <title>Biosynthesis of antibiotic leucinostatins and their inhibition on Phytophthora in bio-control Purpureocillium lilacinum.</title>
        <authorList>
            <person name="Wang G."/>
            <person name="Liu Z."/>
            <person name="Lin R."/>
            <person name="Li E."/>
            <person name="Mao Z."/>
            <person name="Ling J."/>
            <person name="Yin W."/>
            <person name="Xie B."/>
        </authorList>
    </citation>
    <scope>NUCLEOTIDE SEQUENCE [LARGE SCALE GENOMIC DNA]</scope>
    <source>
        <strain evidence="1">PLFJ-1</strain>
    </source>
</reference>
<accession>A0A179HZ65</accession>
<dbReference type="Proteomes" id="UP000078340">
    <property type="component" value="Unassembled WGS sequence"/>
</dbReference>
<organism evidence="1 2">
    <name type="scientific">Purpureocillium lilacinum</name>
    <name type="common">Paecilomyces lilacinus</name>
    <dbReference type="NCBI Taxonomy" id="33203"/>
    <lineage>
        <taxon>Eukaryota</taxon>
        <taxon>Fungi</taxon>
        <taxon>Dikarya</taxon>
        <taxon>Ascomycota</taxon>
        <taxon>Pezizomycotina</taxon>
        <taxon>Sordariomycetes</taxon>
        <taxon>Hypocreomycetidae</taxon>
        <taxon>Hypocreales</taxon>
        <taxon>Ophiocordycipitaceae</taxon>
        <taxon>Purpureocillium</taxon>
    </lineage>
</organism>
<protein>
    <submittedName>
        <fullName evidence="1">Uncharacterized protein</fullName>
    </submittedName>
</protein>
<dbReference type="EMBL" id="LSBI01000001">
    <property type="protein sequence ID" value="OAQ94831.1"/>
    <property type="molecule type" value="Genomic_DNA"/>
</dbReference>
<evidence type="ECO:0000313" key="2">
    <source>
        <dbReference type="Proteomes" id="UP000078340"/>
    </source>
</evidence>
<gene>
    <name evidence="1" type="ORF">VFPFJ_00940</name>
</gene>
<evidence type="ECO:0000313" key="1">
    <source>
        <dbReference type="EMBL" id="OAQ94831.1"/>
    </source>
</evidence>
<comment type="caution">
    <text evidence="1">The sequence shown here is derived from an EMBL/GenBank/DDBJ whole genome shotgun (WGS) entry which is preliminary data.</text>
</comment>